<evidence type="ECO:0000313" key="1">
    <source>
        <dbReference type="EMBL" id="CUT98686.1"/>
    </source>
</evidence>
<proteinExistence type="predicted"/>
<name>A0A0S4MP89_ECHMU</name>
<organism evidence="1 2">
    <name type="scientific">Echinococcus multilocularis</name>
    <name type="common">Fox tapeworm</name>
    <dbReference type="NCBI Taxonomy" id="6211"/>
    <lineage>
        <taxon>Eukaryota</taxon>
        <taxon>Metazoa</taxon>
        <taxon>Spiralia</taxon>
        <taxon>Lophotrochozoa</taxon>
        <taxon>Platyhelminthes</taxon>
        <taxon>Cestoda</taxon>
        <taxon>Eucestoda</taxon>
        <taxon>Cyclophyllidea</taxon>
        <taxon>Taeniidae</taxon>
        <taxon>Echinococcus</taxon>
    </lineage>
</organism>
<protein>
    <submittedName>
        <fullName evidence="1">Ubiquitin carboxyl terminal hydrolase isozyme</fullName>
    </submittedName>
</protein>
<reference evidence="1" key="1">
    <citation type="journal article" date="2013" name="Nature">
        <title>The genomes of four tapeworm species reveal adaptations to parasitism.</title>
        <authorList>
            <person name="Tsai I.J."/>
            <person name="Zarowiecki M."/>
            <person name="Holroyd N."/>
            <person name="Garciarrubio A."/>
            <person name="Sanchez-Flores A."/>
            <person name="Brooks K.L."/>
            <person name="Tracey A."/>
            <person name="Bobes R.J."/>
            <person name="Fragoso G."/>
            <person name="Sciutto E."/>
            <person name="Aslett M."/>
            <person name="Beasley H."/>
            <person name="Bennett H.M."/>
            <person name="Cai J."/>
            <person name="Camicia F."/>
            <person name="Clark R."/>
            <person name="Cucher M."/>
            <person name="De Silva N."/>
            <person name="Day T.A."/>
            <person name="Deplazes P."/>
            <person name="Estrada K."/>
            <person name="Fernandez C."/>
            <person name="Holland P.W."/>
            <person name="Hou J."/>
            <person name="Hu S."/>
            <person name="Huckvale T."/>
            <person name="Hung S.S."/>
            <person name="Kamenetzky L."/>
            <person name="Keane J.A."/>
            <person name="Kiss F."/>
            <person name="Koziol U."/>
            <person name="Lambert O."/>
            <person name="Liu K."/>
            <person name="Luo X."/>
            <person name="Luo Y."/>
            <person name="Macchiaroli N."/>
            <person name="Nichol S."/>
            <person name="Paps J."/>
            <person name="Parkinson J."/>
            <person name="Pouchkina-Stantcheva N."/>
            <person name="Riddiford N."/>
            <person name="Rosenzvit M."/>
            <person name="Salinas G."/>
            <person name="Wasmuth J.D."/>
            <person name="Zamanian M."/>
            <person name="Zheng Y."/>
            <person name="Cai X."/>
            <person name="Soberon X."/>
            <person name="Olson P.D."/>
            <person name="Laclette J.P."/>
            <person name="Brehm K."/>
            <person name="Berriman M."/>
            <person name="Garciarrubio A."/>
            <person name="Bobes R.J."/>
            <person name="Fragoso G."/>
            <person name="Sanchez-Flores A."/>
            <person name="Estrada K."/>
            <person name="Cevallos M.A."/>
            <person name="Morett E."/>
            <person name="Gonzalez V."/>
            <person name="Portillo T."/>
            <person name="Ochoa-Leyva A."/>
            <person name="Jose M.V."/>
            <person name="Sciutto E."/>
            <person name="Landa A."/>
            <person name="Jimenez L."/>
            <person name="Valdes V."/>
            <person name="Carrero J.C."/>
            <person name="Larralde C."/>
            <person name="Morales-Montor J."/>
            <person name="Limon-Lason J."/>
            <person name="Soberon X."/>
            <person name="Laclette J.P."/>
        </authorList>
    </citation>
    <scope>NUCLEOTIDE SEQUENCE [LARGE SCALE GENOMIC DNA]</scope>
</reference>
<evidence type="ECO:0000313" key="2">
    <source>
        <dbReference type="Proteomes" id="UP000017246"/>
    </source>
</evidence>
<keyword evidence="1" id="KW-0378">Hydrolase</keyword>
<sequence>MARGENATVWFTAVCNLSHVVVHITVDDDGGGGGGGGGGDDDVDGEDARHCKCLCHAEARWRADQLQITRFRLSQICEFRLLSAVYMKGAGLTSCDTLRLLLSPFAWGNAVDPLCLFAAADLRIFQIDLNKAYRSKNASYLVGFV</sequence>
<dbReference type="EMBL" id="LN902844">
    <property type="protein sequence ID" value="CUT98686.1"/>
    <property type="molecule type" value="Genomic_DNA"/>
</dbReference>
<keyword evidence="2" id="KW-1185">Reference proteome</keyword>
<dbReference type="GO" id="GO:0016787">
    <property type="term" value="F:hydrolase activity"/>
    <property type="evidence" value="ECO:0007669"/>
    <property type="project" value="UniProtKB-KW"/>
</dbReference>
<accession>A0A0S4MP89</accession>
<reference evidence="1" key="2">
    <citation type="submission" date="2015-11" db="EMBL/GenBank/DDBJ databases">
        <authorList>
            <person name="Zhang Y."/>
            <person name="Guo Z."/>
        </authorList>
    </citation>
    <scope>NUCLEOTIDE SEQUENCE</scope>
</reference>
<dbReference type="Proteomes" id="UP000017246">
    <property type="component" value="Unassembled WGS sequence"/>
</dbReference>
<dbReference type="AlphaFoldDB" id="A0A0S4MP89"/>